<proteinExistence type="inferred from homology"/>
<sequence>MRSTFKVLFYLKRNAPKKNGLIPVMCRITVNGKIAQFSCKLDVEEKSWNVELGRVSGRSIVAQETNRMLDKIRVGINQAYQQISDRDNYVAAEKVRNVYLGLGMNHETLLVVFRQHNEDYEKQVGKLKSLRSYWKYCVVYKHLAEFIEKRYKVSDIALKELTPAFITDFELFLRVEKNHCNNTVWSYMMPFRKIIYMAVNNGLLQRDPFFAYNITKEETKRGFLTKEEITLLINGTFKKKSYELIRDLFIFCTFTGLSWTDMANLTQANLQTSFDGHLWLNTNRQKTGVETNIRLLDVAKHIIEKYRDMAPDGKLLPVPCYNNCKNSIKAIAKRCGIEKNVTWHMSRHTYATTVCLSNDVPIETLSKMLGHRSIRTTQIYAKITAEKVSRDMEKLAQRIEQMESFICQAI</sequence>
<keyword evidence="2" id="KW-0238">DNA-binding</keyword>
<comment type="caution">
    <text evidence="5">The sequence shown here is derived from an EMBL/GenBank/DDBJ whole genome shotgun (WGS) entry which is preliminary data.</text>
</comment>
<evidence type="ECO:0000313" key="5">
    <source>
        <dbReference type="EMBL" id="PJY75719.1"/>
    </source>
</evidence>
<dbReference type="GO" id="GO:0006310">
    <property type="term" value="P:DNA recombination"/>
    <property type="evidence" value="ECO:0007669"/>
    <property type="project" value="UniProtKB-KW"/>
</dbReference>
<dbReference type="Pfam" id="PF00589">
    <property type="entry name" value="Phage_integrase"/>
    <property type="match status" value="1"/>
</dbReference>
<keyword evidence="3" id="KW-0233">DNA recombination</keyword>
<dbReference type="InterPro" id="IPR035386">
    <property type="entry name" value="Arm-DNA-bind_5"/>
</dbReference>
<dbReference type="Pfam" id="PF13102">
    <property type="entry name" value="Phage_int_SAM_5"/>
    <property type="match status" value="1"/>
</dbReference>
<dbReference type="Proteomes" id="UP000231846">
    <property type="component" value="Unassembled WGS sequence"/>
</dbReference>
<dbReference type="InterPro" id="IPR010998">
    <property type="entry name" value="Integrase_recombinase_N"/>
</dbReference>
<dbReference type="CDD" id="cd01185">
    <property type="entry name" value="INTN1_C_like"/>
    <property type="match status" value="1"/>
</dbReference>
<comment type="similarity">
    <text evidence="1">Belongs to the 'phage' integrase family.</text>
</comment>
<dbReference type="GO" id="GO:0015074">
    <property type="term" value="P:DNA integration"/>
    <property type="evidence" value="ECO:0007669"/>
    <property type="project" value="InterPro"/>
</dbReference>
<dbReference type="PROSITE" id="PS51898">
    <property type="entry name" value="TYR_RECOMBINASE"/>
    <property type="match status" value="1"/>
</dbReference>
<dbReference type="Gene3D" id="1.10.443.10">
    <property type="entry name" value="Intergrase catalytic core"/>
    <property type="match status" value="1"/>
</dbReference>
<protein>
    <submittedName>
        <fullName evidence="5">Phage integrase SAM-like domain protein</fullName>
    </submittedName>
</protein>
<dbReference type="InterPro" id="IPR002104">
    <property type="entry name" value="Integrase_catalytic"/>
</dbReference>
<evidence type="ECO:0000256" key="2">
    <source>
        <dbReference type="ARBA" id="ARBA00023125"/>
    </source>
</evidence>
<name>A0A2M9VAM7_BACFG</name>
<evidence type="ECO:0000313" key="6">
    <source>
        <dbReference type="Proteomes" id="UP000231846"/>
    </source>
</evidence>
<dbReference type="PANTHER" id="PTHR30349">
    <property type="entry name" value="PHAGE INTEGRASE-RELATED"/>
    <property type="match status" value="1"/>
</dbReference>
<feature type="domain" description="Tyr recombinase" evidence="4">
    <location>
        <begin position="219"/>
        <end position="393"/>
    </location>
</feature>
<reference evidence="5 6" key="1">
    <citation type="journal article" date="2017" name="MBio">
        <title>Gut Symbiont Bacteroides fragilis Secretes a Eukaryotic-Like Ubiquitin Protein That Mediates Intraspecies Antagonism.</title>
        <authorList>
            <person name="Chatzidaki-Livanis M."/>
            <person name="Coyne M.J."/>
            <person name="Roelofs K.G."/>
            <person name="Gentyala R.R."/>
            <person name="Caldwell J.M."/>
            <person name="Comstock L.E."/>
        </authorList>
    </citation>
    <scope>NUCLEOTIDE SEQUENCE [LARGE SCALE GENOMIC DNA]</scope>
    <source>
        <strain evidence="5 6">12905</strain>
    </source>
</reference>
<gene>
    <name evidence="5" type="ORF">CQW34_01049</name>
</gene>
<dbReference type="GO" id="GO:0003677">
    <property type="term" value="F:DNA binding"/>
    <property type="evidence" value="ECO:0007669"/>
    <property type="project" value="UniProtKB-KW"/>
</dbReference>
<dbReference type="Gene3D" id="1.10.150.130">
    <property type="match status" value="1"/>
</dbReference>
<evidence type="ECO:0000259" key="4">
    <source>
        <dbReference type="PROSITE" id="PS51898"/>
    </source>
</evidence>
<dbReference type="InterPro" id="IPR025269">
    <property type="entry name" value="SAM-like_dom"/>
</dbReference>
<dbReference type="AlphaFoldDB" id="A0A2M9VAM7"/>
<dbReference type="EMBL" id="PDCW01000005">
    <property type="protein sequence ID" value="PJY75719.1"/>
    <property type="molecule type" value="Genomic_DNA"/>
</dbReference>
<dbReference type="InterPro" id="IPR050090">
    <property type="entry name" value="Tyrosine_recombinase_XerCD"/>
</dbReference>
<evidence type="ECO:0000256" key="3">
    <source>
        <dbReference type="ARBA" id="ARBA00023172"/>
    </source>
</evidence>
<organism evidence="5 6">
    <name type="scientific">Bacteroides fragilis</name>
    <dbReference type="NCBI Taxonomy" id="817"/>
    <lineage>
        <taxon>Bacteria</taxon>
        <taxon>Pseudomonadati</taxon>
        <taxon>Bacteroidota</taxon>
        <taxon>Bacteroidia</taxon>
        <taxon>Bacteroidales</taxon>
        <taxon>Bacteroidaceae</taxon>
        <taxon>Bacteroides</taxon>
    </lineage>
</organism>
<dbReference type="RefSeq" id="WP_032567468.1">
    <property type="nucleotide sequence ID" value="NZ_PDCW01000005.1"/>
</dbReference>
<dbReference type="InterPro" id="IPR011010">
    <property type="entry name" value="DNA_brk_join_enz"/>
</dbReference>
<dbReference type="SUPFAM" id="SSF56349">
    <property type="entry name" value="DNA breaking-rejoining enzymes"/>
    <property type="match status" value="1"/>
</dbReference>
<dbReference type="Pfam" id="PF17293">
    <property type="entry name" value="Arm-DNA-bind_5"/>
    <property type="match status" value="1"/>
</dbReference>
<dbReference type="InterPro" id="IPR013762">
    <property type="entry name" value="Integrase-like_cat_sf"/>
</dbReference>
<evidence type="ECO:0000256" key="1">
    <source>
        <dbReference type="ARBA" id="ARBA00008857"/>
    </source>
</evidence>
<dbReference type="PANTHER" id="PTHR30349:SF64">
    <property type="entry name" value="PROPHAGE INTEGRASE INTD-RELATED"/>
    <property type="match status" value="1"/>
</dbReference>
<accession>A0A2M9VAM7</accession>